<dbReference type="AlphaFoldDB" id="A0A512CDH5"/>
<dbReference type="SUPFAM" id="SSF54909">
    <property type="entry name" value="Dimeric alpha+beta barrel"/>
    <property type="match status" value="1"/>
</dbReference>
<evidence type="ECO:0000259" key="3">
    <source>
        <dbReference type="PROSITE" id="PS51502"/>
    </source>
</evidence>
<dbReference type="PROSITE" id="PS51502">
    <property type="entry name" value="S_R_A_B_BARREL"/>
    <property type="match status" value="1"/>
</dbReference>
<dbReference type="PANTHER" id="PTHR33178">
    <property type="match status" value="1"/>
</dbReference>
<evidence type="ECO:0000313" key="4">
    <source>
        <dbReference type="EMBL" id="GEO22264.1"/>
    </source>
</evidence>
<protein>
    <submittedName>
        <fullName evidence="4">Stress responsive protein</fullName>
    </submittedName>
</protein>
<dbReference type="Gene3D" id="3.30.70.100">
    <property type="match status" value="1"/>
</dbReference>
<comment type="caution">
    <text evidence="4">The sequence shown here is derived from an EMBL/GenBank/DDBJ whole genome shotgun (WGS) entry which is preliminary data.</text>
</comment>
<gene>
    <name evidence="4" type="ORF">CQA01_27980</name>
</gene>
<dbReference type="SMART" id="SM00886">
    <property type="entry name" value="Dabb"/>
    <property type="match status" value="1"/>
</dbReference>
<evidence type="ECO:0000256" key="1">
    <source>
        <dbReference type="ARBA" id="ARBA00011738"/>
    </source>
</evidence>
<reference evidence="4 5" key="1">
    <citation type="submission" date="2019-07" db="EMBL/GenBank/DDBJ databases">
        <title>Whole genome shotgun sequence of Cyclobacterium qasimii NBRC 106168.</title>
        <authorList>
            <person name="Hosoyama A."/>
            <person name="Uohara A."/>
            <person name="Ohji S."/>
            <person name="Ichikawa N."/>
        </authorList>
    </citation>
    <scope>NUCLEOTIDE SEQUENCE [LARGE SCALE GENOMIC DNA]</scope>
    <source>
        <strain evidence="4 5">NBRC 106168</strain>
    </source>
</reference>
<evidence type="ECO:0000313" key="5">
    <source>
        <dbReference type="Proteomes" id="UP000321301"/>
    </source>
</evidence>
<dbReference type="InterPro" id="IPR044662">
    <property type="entry name" value="HS1/DABB1-like"/>
</dbReference>
<accession>A0A512CDH5</accession>
<proteinExistence type="predicted"/>
<comment type="subunit">
    <text evidence="1">Homodimer.</text>
</comment>
<dbReference type="PROSITE" id="PS51257">
    <property type="entry name" value="PROKAR_LIPOPROTEIN"/>
    <property type="match status" value="1"/>
</dbReference>
<name>A0A512CDH5_9BACT</name>
<dbReference type="InterPro" id="IPR013097">
    <property type="entry name" value="Dabb"/>
</dbReference>
<feature type="domain" description="Stress-response A/B barrel" evidence="3">
    <location>
        <begin position="46"/>
        <end position="140"/>
    </location>
</feature>
<dbReference type="EMBL" id="BJYV01000014">
    <property type="protein sequence ID" value="GEO22264.1"/>
    <property type="molecule type" value="Genomic_DNA"/>
</dbReference>
<organism evidence="4 5">
    <name type="scientific">Cyclobacterium qasimii</name>
    <dbReference type="NCBI Taxonomy" id="1350429"/>
    <lineage>
        <taxon>Bacteria</taxon>
        <taxon>Pseudomonadati</taxon>
        <taxon>Bacteroidota</taxon>
        <taxon>Cytophagia</taxon>
        <taxon>Cytophagales</taxon>
        <taxon>Cyclobacteriaceae</taxon>
        <taxon>Cyclobacterium</taxon>
    </lineage>
</organism>
<feature type="signal peptide" evidence="2">
    <location>
        <begin position="1"/>
        <end position="18"/>
    </location>
</feature>
<feature type="chain" id="PRO_5022146047" evidence="2">
    <location>
        <begin position="19"/>
        <end position="143"/>
    </location>
</feature>
<dbReference type="Pfam" id="PF07876">
    <property type="entry name" value="Dabb"/>
    <property type="match status" value="1"/>
</dbReference>
<keyword evidence="5" id="KW-1185">Reference proteome</keyword>
<dbReference type="PANTHER" id="PTHR33178:SF10">
    <property type="entry name" value="STRESS-RESPONSE A_B BARREL DOMAIN-CONTAINING PROTEIN"/>
    <property type="match status" value="1"/>
</dbReference>
<keyword evidence="2" id="KW-0732">Signal</keyword>
<evidence type="ECO:0000256" key="2">
    <source>
        <dbReference type="SAM" id="SignalP"/>
    </source>
</evidence>
<dbReference type="InterPro" id="IPR011008">
    <property type="entry name" value="Dimeric_a/b-barrel"/>
</dbReference>
<sequence>MLAMKRLFSIAVILILAAACQPGENKETNEKPKEMKETVSADKPLLRHVVLFSFKEESSASDIAKVEEAFIGLQAKIPQIIDFEWGTNNSPEGLNKGLTHCFFLTFESEADRDIYLPHPAHKEFGGVLGPHLKDVTVVDYWTK</sequence>
<dbReference type="Proteomes" id="UP000321301">
    <property type="component" value="Unassembled WGS sequence"/>
</dbReference>